<evidence type="ECO:0000313" key="8">
    <source>
        <dbReference type="EMBL" id="KAK6540604.1"/>
    </source>
</evidence>
<dbReference type="Gene3D" id="2.60.120.10">
    <property type="entry name" value="Jelly Rolls"/>
    <property type="match status" value="1"/>
</dbReference>
<dbReference type="Proteomes" id="UP001365542">
    <property type="component" value="Unassembled WGS sequence"/>
</dbReference>
<organism evidence="8 9">
    <name type="scientific">Orbilia ellipsospora</name>
    <dbReference type="NCBI Taxonomy" id="2528407"/>
    <lineage>
        <taxon>Eukaryota</taxon>
        <taxon>Fungi</taxon>
        <taxon>Dikarya</taxon>
        <taxon>Ascomycota</taxon>
        <taxon>Pezizomycotina</taxon>
        <taxon>Orbiliomycetes</taxon>
        <taxon>Orbiliales</taxon>
        <taxon>Orbiliaceae</taxon>
        <taxon>Orbilia</taxon>
    </lineage>
</organism>
<evidence type="ECO:0000256" key="6">
    <source>
        <dbReference type="SAM" id="SignalP"/>
    </source>
</evidence>
<dbReference type="EMBL" id="JAVHJO010000004">
    <property type="protein sequence ID" value="KAK6540604.1"/>
    <property type="molecule type" value="Genomic_DNA"/>
</dbReference>
<dbReference type="Pfam" id="PF00190">
    <property type="entry name" value="Cupin_1"/>
    <property type="match status" value="1"/>
</dbReference>
<proteinExistence type="inferred from homology"/>
<evidence type="ECO:0000256" key="5">
    <source>
        <dbReference type="ARBA" id="ARBA00023211"/>
    </source>
</evidence>
<keyword evidence="3" id="KW-0964">Secreted</keyword>
<keyword evidence="4" id="KW-0479">Metal-binding</keyword>
<dbReference type="SMART" id="SM00835">
    <property type="entry name" value="Cupin_1"/>
    <property type="match status" value="1"/>
</dbReference>
<evidence type="ECO:0000256" key="1">
    <source>
        <dbReference type="ARBA" id="ARBA00004613"/>
    </source>
</evidence>
<feature type="chain" id="PRO_5043990285" description="Cupin type-1 domain-containing protein" evidence="6">
    <location>
        <begin position="21"/>
        <end position="220"/>
    </location>
</feature>
<dbReference type="AlphaFoldDB" id="A0AAV9XFF3"/>
<gene>
    <name evidence="8" type="ORF">TWF694_007999</name>
</gene>
<dbReference type="GO" id="GO:0030145">
    <property type="term" value="F:manganese ion binding"/>
    <property type="evidence" value="ECO:0007669"/>
    <property type="project" value="InterPro"/>
</dbReference>
<keyword evidence="5" id="KW-0464">Manganese</keyword>
<comment type="subcellular location">
    <subcellularLocation>
        <location evidence="1">Secreted</location>
    </subcellularLocation>
</comment>
<name>A0AAV9XFF3_9PEZI</name>
<accession>A0AAV9XFF3</accession>
<feature type="domain" description="Cupin type-1" evidence="7">
    <location>
        <begin position="53"/>
        <end position="197"/>
    </location>
</feature>
<feature type="signal peptide" evidence="6">
    <location>
        <begin position="1"/>
        <end position="20"/>
    </location>
</feature>
<keyword evidence="6" id="KW-0732">Signal</keyword>
<dbReference type="GO" id="GO:0005576">
    <property type="term" value="C:extracellular region"/>
    <property type="evidence" value="ECO:0007669"/>
    <property type="project" value="UniProtKB-SubCell"/>
</dbReference>
<dbReference type="InterPro" id="IPR011051">
    <property type="entry name" value="RmlC_Cupin_sf"/>
</dbReference>
<protein>
    <recommendedName>
        <fullName evidence="7">Cupin type-1 domain-containing protein</fullName>
    </recommendedName>
</protein>
<dbReference type="PRINTS" id="PR00325">
    <property type="entry name" value="GERMIN"/>
</dbReference>
<evidence type="ECO:0000256" key="3">
    <source>
        <dbReference type="ARBA" id="ARBA00022525"/>
    </source>
</evidence>
<comment type="caution">
    <text evidence="8">The sequence shown here is derived from an EMBL/GenBank/DDBJ whole genome shotgun (WGS) entry which is preliminary data.</text>
</comment>
<evidence type="ECO:0000256" key="2">
    <source>
        <dbReference type="ARBA" id="ARBA00007456"/>
    </source>
</evidence>
<dbReference type="InterPro" id="IPR006045">
    <property type="entry name" value="Cupin_1"/>
</dbReference>
<dbReference type="InterPro" id="IPR001929">
    <property type="entry name" value="Germin"/>
</dbReference>
<dbReference type="CDD" id="cd02241">
    <property type="entry name" value="cupin_OxOx"/>
    <property type="match status" value="1"/>
</dbReference>
<dbReference type="SUPFAM" id="SSF51182">
    <property type="entry name" value="RmlC-like cupins"/>
    <property type="match status" value="1"/>
</dbReference>
<sequence length="220" mass="23393">MLNKFLCTLIVTSSVLFVAAYPTSDPQFNNGPESQSTQLNRLKILSNNGSWLFNFLAQPSYLANPGSVVTANATSFPAVIGNGMSMALITLAPCAMLPAHIHPRAANYVVAIKGSTKTYFFEENGAKVIINTLTPGVMTIFPQAALHTMYNDGCTESALISALSHSDPGTLTFANSLFELPVDLVSNAFGADMSSIKRKVPAIASNAIAGTRDCLARCRI</sequence>
<evidence type="ECO:0000256" key="4">
    <source>
        <dbReference type="ARBA" id="ARBA00022723"/>
    </source>
</evidence>
<dbReference type="PANTHER" id="PTHR31238">
    <property type="entry name" value="GERMIN-LIKE PROTEIN SUBFAMILY 3 MEMBER 3"/>
    <property type="match status" value="1"/>
</dbReference>
<evidence type="ECO:0000259" key="7">
    <source>
        <dbReference type="SMART" id="SM00835"/>
    </source>
</evidence>
<comment type="similarity">
    <text evidence="2">Belongs to the germin family.</text>
</comment>
<reference evidence="8 9" key="1">
    <citation type="submission" date="2019-10" db="EMBL/GenBank/DDBJ databases">
        <authorList>
            <person name="Palmer J.M."/>
        </authorList>
    </citation>
    <scope>NUCLEOTIDE SEQUENCE [LARGE SCALE GENOMIC DNA]</scope>
    <source>
        <strain evidence="8 9">TWF694</strain>
    </source>
</reference>
<dbReference type="InterPro" id="IPR014710">
    <property type="entry name" value="RmlC-like_jellyroll"/>
</dbReference>
<keyword evidence="9" id="KW-1185">Reference proteome</keyword>
<evidence type="ECO:0000313" key="9">
    <source>
        <dbReference type="Proteomes" id="UP001365542"/>
    </source>
</evidence>